<keyword evidence="1 2" id="KW-0694">RNA-binding</keyword>
<evidence type="ECO:0000256" key="1">
    <source>
        <dbReference type="ARBA" id="ARBA00022884"/>
    </source>
</evidence>
<dbReference type="SUPFAM" id="SSF54928">
    <property type="entry name" value="RNA-binding domain, RBD"/>
    <property type="match status" value="3"/>
</dbReference>
<reference evidence="5" key="1">
    <citation type="submission" date="2021-03" db="EMBL/GenBank/DDBJ databases">
        <authorList>
            <person name="Tran Van P."/>
        </authorList>
    </citation>
    <scope>NUCLEOTIDE SEQUENCE</scope>
</reference>
<dbReference type="InterPro" id="IPR012677">
    <property type="entry name" value="Nucleotide-bd_a/b_plait_sf"/>
</dbReference>
<dbReference type="Proteomes" id="UP001153148">
    <property type="component" value="Unassembled WGS sequence"/>
</dbReference>
<feature type="region of interest" description="Disordered" evidence="3">
    <location>
        <begin position="485"/>
        <end position="509"/>
    </location>
</feature>
<feature type="domain" description="RRM" evidence="4">
    <location>
        <begin position="170"/>
        <end position="247"/>
    </location>
</feature>
<feature type="compositionally biased region" description="Gly residues" evidence="3">
    <location>
        <begin position="79"/>
        <end position="101"/>
    </location>
</feature>
<evidence type="ECO:0000256" key="3">
    <source>
        <dbReference type="SAM" id="MobiDB-lite"/>
    </source>
</evidence>
<dbReference type="Pfam" id="PF00076">
    <property type="entry name" value="RRM_1"/>
    <property type="match status" value="3"/>
</dbReference>
<dbReference type="Gene3D" id="3.30.70.330">
    <property type="match status" value="3"/>
</dbReference>
<evidence type="ECO:0000256" key="2">
    <source>
        <dbReference type="PROSITE-ProRule" id="PRU00176"/>
    </source>
</evidence>
<feature type="compositionally biased region" description="Gly residues" evidence="3">
    <location>
        <begin position="109"/>
        <end position="118"/>
    </location>
</feature>
<dbReference type="PROSITE" id="PS50102">
    <property type="entry name" value="RRM"/>
    <property type="match status" value="2"/>
</dbReference>
<dbReference type="PANTHER" id="PTHR23003">
    <property type="entry name" value="RNA RECOGNITION MOTIF RRM DOMAIN CONTAINING PROTEIN"/>
    <property type="match status" value="1"/>
</dbReference>
<comment type="caution">
    <text evidence="5">The sequence shown here is derived from an EMBL/GenBank/DDBJ whole genome shotgun (WGS) entry which is preliminary data.</text>
</comment>
<keyword evidence="6" id="KW-1185">Reference proteome</keyword>
<feature type="compositionally biased region" description="Basic and acidic residues" evidence="3">
    <location>
        <begin position="119"/>
        <end position="128"/>
    </location>
</feature>
<dbReference type="PANTHER" id="PTHR23003:SF3">
    <property type="entry name" value="FI21236P1-RELATED"/>
    <property type="match status" value="1"/>
</dbReference>
<feature type="domain" description="RRM" evidence="4">
    <location>
        <begin position="1"/>
        <end position="69"/>
    </location>
</feature>
<proteinExistence type="predicted"/>
<protein>
    <recommendedName>
        <fullName evidence="4">RRM domain-containing protein</fullName>
    </recommendedName>
</protein>
<feature type="region of interest" description="Disordered" evidence="3">
    <location>
        <begin position="74"/>
        <end position="128"/>
    </location>
</feature>
<dbReference type="CDD" id="cd12386">
    <property type="entry name" value="RRM2_hnRNPM_like"/>
    <property type="match status" value="1"/>
</dbReference>
<dbReference type="InterPro" id="IPR035979">
    <property type="entry name" value="RBD_domain_sf"/>
</dbReference>
<name>A0ABN7NMN0_TIMPD</name>
<accession>A0ABN7NMN0</accession>
<dbReference type="InterPro" id="IPR000504">
    <property type="entry name" value="RRM_dom"/>
</dbReference>
<evidence type="ECO:0000259" key="4">
    <source>
        <dbReference type="PROSITE" id="PS50102"/>
    </source>
</evidence>
<dbReference type="InterPro" id="IPR050374">
    <property type="entry name" value="RRT5_SRSF_SR"/>
</dbReference>
<evidence type="ECO:0000313" key="6">
    <source>
        <dbReference type="Proteomes" id="UP001153148"/>
    </source>
</evidence>
<dbReference type="EMBL" id="CAJPIN010004152">
    <property type="protein sequence ID" value="CAG2056641.1"/>
    <property type="molecule type" value="Genomic_DNA"/>
</dbReference>
<sequence length="574" mass="58702">MTERLASKQQKEALIGKVDYVELFKDENDKARGCGIVKFETPDLVNKAIEKMHRYELNNRNLVVKQDFDSERDKYGRLVGRGGGGGGGQSRGGGGGGGQSRGGDHPRGGDGGGGMPRGGGRDESPRKWGIEPSLAHLAANIGAGGNKWGNTYGLSPQFLESLWITGPLVNRVFVANLDYQVDNKKLKEVFKLAGKVEKAQVSLDKEGKSRGFGVVEFDHPVEAVQAISMLHNQMLYERKLTVRMDRVENKIEGPPKLPEGLRGIGMGLGTNGYPLNDVARNLPSAAQGAAGLVGAMPQGTSLGGGLGAHHLPLSSSTTSLLFPLVTDLHGLVNSSLVMATVNLLDLMLSCNVALPGAAALVGQSGLVGLGGAANLASAAGLGNLSAASLLGSNLAGTGDLSLANLANLPGAFGASGLTASLNAAAGLGAGGNSASYLGVSGGGGGSQGVGHGYGGGNTGGLGSGFGSSNRDFDSLSAALGGGGGAGSSYASGPPQRDYRSVPAEDNYSNGPSRAGLGATCLLAPTVTWQMLRDKFHEIGDVKFAELRGKDMGLVRFVSDWDAERAVRILALGIT</sequence>
<evidence type="ECO:0000313" key="5">
    <source>
        <dbReference type="EMBL" id="CAG2056641.1"/>
    </source>
</evidence>
<gene>
    <name evidence="5" type="ORF">TPAB3V08_LOCUS3630</name>
</gene>
<dbReference type="SMART" id="SM00360">
    <property type="entry name" value="RRM"/>
    <property type="match status" value="2"/>
</dbReference>
<organism evidence="5 6">
    <name type="scientific">Timema podura</name>
    <name type="common">Walking stick</name>
    <dbReference type="NCBI Taxonomy" id="61482"/>
    <lineage>
        <taxon>Eukaryota</taxon>
        <taxon>Metazoa</taxon>
        <taxon>Ecdysozoa</taxon>
        <taxon>Arthropoda</taxon>
        <taxon>Hexapoda</taxon>
        <taxon>Insecta</taxon>
        <taxon>Pterygota</taxon>
        <taxon>Neoptera</taxon>
        <taxon>Polyneoptera</taxon>
        <taxon>Phasmatodea</taxon>
        <taxon>Timematodea</taxon>
        <taxon>Timematoidea</taxon>
        <taxon>Timematidae</taxon>
        <taxon>Timema</taxon>
    </lineage>
</organism>